<organism evidence="1 2">
    <name type="scientific">Telmatospirillum siberiense</name>
    <dbReference type="NCBI Taxonomy" id="382514"/>
    <lineage>
        <taxon>Bacteria</taxon>
        <taxon>Pseudomonadati</taxon>
        <taxon>Pseudomonadota</taxon>
        <taxon>Alphaproteobacteria</taxon>
        <taxon>Rhodospirillales</taxon>
        <taxon>Rhodospirillaceae</taxon>
        <taxon>Telmatospirillum</taxon>
    </lineage>
</organism>
<dbReference type="PIRSF" id="PIRSF020680">
    <property type="entry name" value="PhnH"/>
    <property type="match status" value="1"/>
</dbReference>
<sequence length="201" mass="21359">MPQTNSSEGLLPGLSDPVLDQQSVFRAVLYAVSHPGSIVALPVRLTPPAPLDPSTAAVALTLADYETPLWLDAAAQSSRVSGYFRFHCGCPLTARPEEAAFAVVADASAMPPLGLFHTGSDEYPDRSTTLIIQLPSLDNGEAWTLRGPGIEKSTVFAPAGLPGDFRTWIADNRVLFPRGVDLIFTCGASLAALPRSTRLED</sequence>
<dbReference type="SUPFAM" id="SSF159709">
    <property type="entry name" value="PhnH-like"/>
    <property type="match status" value="1"/>
</dbReference>
<dbReference type="GO" id="GO:0019634">
    <property type="term" value="P:organic phosphonate metabolic process"/>
    <property type="evidence" value="ECO:0007669"/>
    <property type="project" value="InterPro"/>
</dbReference>
<dbReference type="RefSeq" id="WP_101248629.1">
    <property type="nucleotide sequence ID" value="NZ_PIUM01000001.1"/>
</dbReference>
<proteinExistence type="predicted"/>
<dbReference type="Proteomes" id="UP000233293">
    <property type="component" value="Unassembled WGS sequence"/>
</dbReference>
<dbReference type="InterPro" id="IPR008772">
    <property type="entry name" value="Phosphonate_metab_PhnH"/>
</dbReference>
<dbReference type="AlphaFoldDB" id="A0A2N3Q166"/>
<keyword evidence="2" id="KW-1185">Reference proteome</keyword>
<dbReference type="OrthoDB" id="9814509at2"/>
<evidence type="ECO:0000313" key="2">
    <source>
        <dbReference type="Proteomes" id="UP000233293"/>
    </source>
</evidence>
<gene>
    <name evidence="1" type="ORF">CWS72_00670</name>
</gene>
<dbReference type="EMBL" id="PIUM01000001">
    <property type="protein sequence ID" value="PKU26399.1"/>
    <property type="molecule type" value="Genomic_DNA"/>
</dbReference>
<accession>A0A2N3Q166</accession>
<dbReference type="InterPro" id="IPR038058">
    <property type="entry name" value="PhnH-like_sp"/>
</dbReference>
<comment type="caution">
    <text evidence="1">The sequence shown here is derived from an EMBL/GenBank/DDBJ whole genome shotgun (WGS) entry which is preliminary data.</text>
</comment>
<dbReference type="Gene3D" id="3.40.50.11310">
    <property type="entry name" value="Bacterial phosphonate metabolism protein PhnH"/>
    <property type="match status" value="1"/>
</dbReference>
<dbReference type="Pfam" id="PF05845">
    <property type="entry name" value="PhnH"/>
    <property type="match status" value="1"/>
</dbReference>
<name>A0A2N3Q166_9PROT</name>
<dbReference type="GO" id="GO:0016829">
    <property type="term" value="F:lyase activity"/>
    <property type="evidence" value="ECO:0007669"/>
    <property type="project" value="UniProtKB-KW"/>
</dbReference>
<evidence type="ECO:0000313" key="1">
    <source>
        <dbReference type="EMBL" id="PKU26399.1"/>
    </source>
</evidence>
<keyword evidence="1" id="KW-0456">Lyase</keyword>
<dbReference type="NCBIfam" id="TIGR03292">
    <property type="entry name" value="PhnH_redo"/>
    <property type="match status" value="1"/>
</dbReference>
<protein>
    <submittedName>
        <fullName evidence="1">Phosphonate C-P lyase system protein PhnH</fullName>
    </submittedName>
</protein>
<reference evidence="2" key="1">
    <citation type="submission" date="2017-12" db="EMBL/GenBank/DDBJ databases">
        <title>Draft genome sequence of Telmatospirillum siberiense 26-4b1T, an acidotolerant peatland alphaproteobacterium potentially involved in sulfur cycling.</title>
        <authorList>
            <person name="Hausmann B."/>
            <person name="Pjevac P."/>
            <person name="Schreck K."/>
            <person name="Herbold C.W."/>
            <person name="Daims H."/>
            <person name="Wagner M."/>
            <person name="Pester M."/>
            <person name="Loy A."/>
        </authorList>
    </citation>
    <scope>NUCLEOTIDE SEQUENCE [LARGE SCALE GENOMIC DNA]</scope>
    <source>
        <strain evidence="2">26-4b1</strain>
    </source>
</reference>